<sequence>MTGGFTGGALSFKGQKKAKKKKSKSSKHKVGQKDGETQQQREASNTSSQPQDEMTEAERKAMIRKKDRERKDLEKLSQKSHRETIEEFNERLANLTEHNDIPRVSAAGNG</sequence>
<dbReference type="AlphaFoldDB" id="A0A7S3DWM0"/>
<accession>A0A7S3DWM0</accession>
<dbReference type="InterPro" id="IPR013865">
    <property type="entry name" value="FAM32A"/>
</dbReference>
<organism evidence="2">
    <name type="scientific">Entomoneis paludosa</name>
    <dbReference type="NCBI Taxonomy" id="265537"/>
    <lineage>
        <taxon>Eukaryota</taxon>
        <taxon>Sar</taxon>
        <taxon>Stramenopiles</taxon>
        <taxon>Ochrophyta</taxon>
        <taxon>Bacillariophyta</taxon>
        <taxon>Bacillariophyceae</taxon>
        <taxon>Bacillariophycidae</taxon>
        <taxon>Entomoneidaceae</taxon>
        <taxon>Entomoneis</taxon>
    </lineage>
</organism>
<dbReference type="PANTHER" id="PTHR13282:SF6">
    <property type="entry name" value="PROTEIN FAM32A"/>
    <property type="match status" value="1"/>
</dbReference>
<evidence type="ECO:0008006" key="3">
    <source>
        <dbReference type="Google" id="ProtNLM"/>
    </source>
</evidence>
<dbReference type="GO" id="GO:0005730">
    <property type="term" value="C:nucleolus"/>
    <property type="evidence" value="ECO:0007669"/>
    <property type="project" value="TreeGrafter"/>
</dbReference>
<feature type="compositionally biased region" description="Basic residues" evidence="1">
    <location>
        <begin position="14"/>
        <end position="30"/>
    </location>
</feature>
<evidence type="ECO:0000313" key="2">
    <source>
        <dbReference type="EMBL" id="CAD9989570.1"/>
    </source>
</evidence>
<proteinExistence type="predicted"/>
<reference evidence="2" key="1">
    <citation type="submission" date="2021-01" db="EMBL/GenBank/DDBJ databases">
        <authorList>
            <person name="Corre E."/>
            <person name="Pelletier E."/>
            <person name="Niang G."/>
            <person name="Scheremetjew M."/>
            <person name="Finn R."/>
            <person name="Kale V."/>
            <person name="Holt S."/>
            <person name="Cochrane G."/>
            <person name="Meng A."/>
            <person name="Brown T."/>
            <person name="Cohen L."/>
        </authorList>
    </citation>
    <scope>NUCLEOTIDE SEQUENCE</scope>
    <source>
        <strain evidence="2">CCMP125</strain>
    </source>
</reference>
<feature type="compositionally biased region" description="Basic and acidic residues" evidence="1">
    <location>
        <begin position="56"/>
        <end position="84"/>
    </location>
</feature>
<name>A0A7S3DWM0_9STRA</name>
<gene>
    <name evidence="2" type="ORF">APAL1065_LOCUS24443</name>
</gene>
<dbReference type="PANTHER" id="PTHR13282">
    <property type="entry name" value="PROTEIN FAM32A"/>
    <property type="match status" value="1"/>
</dbReference>
<evidence type="ECO:0000256" key="1">
    <source>
        <dbReference type="SAM" id="MobiDB-lite"/>
    </source>
</evidence>
<protein>
    <recommendedName>
        <fullName evidence="3">DUF1754-domain-containing protein</fullName>
    </recommendedName>
</protein>
<feature type="region of interest" description="Disordered" evidence="1">
    <location>
        <begin position="1"/>
        <end position="84"/>
    </location>
</feature>
<dbReference type="EMBL" id="HBHT01036383">
    <property type="protein sequence ID" value="CAD9989570.1"/>
    <property type="molecule type" value="Transcribed_RNA"/>
</dbReference>
<feature type="compositionally biased region" description="Polar residues" evidence="1">
    <location>
        <begin position="37"/>
        <end position="52"/>
    </location>
</feature>